<accession>A0A1I2VCS1</accession>
<dbReference type="EMBL" id="FOPM01000014">
    <property type="protein sequence ID" value="SFG86239.1"/>
    <property type="molecule type" value="Genomic_DNA"/>
</dbReference>
<name>A0A1I2VCS1_9HYPH</name>
<reference evidence="3" key="1">
    <citation type="submission" date="2016-10" db="EMBL/GenBank/DDBJ databases">
        <authorList>
            <person name="Varghese N."/>
            <person name="Submissions S."/>
        </authorList>
    </citation>
    <scope>NUCLEOTIDE SEQUENCE [LARGE SCALE GENOMIC DNA]</scope>
    <source>
        <strain evidence="3">Gh-105</strain>
    </source>
</reference>
<dbReference type="Pfam" id="PF06568">
    <property type="entry name" value="YjiS-like"/>
    <property type="match status" value="1"/>
</dbReference>
<dbReference type="AlphaFoldDB" id="A0A1I2VCS1"/>
<dbReference type="InterPro" id="IPR009506">
    <property type="entry name" value="YjiS-like"/>
</dbReference>
<evidence type="ECO:0000259" key="1">
    <source>
        <dbReference type="Pfam" id="PF06568"/>
    </source>
</evidence>
<gene>
    <name evidence="2" type="ORF">SAMN05192565_11417</name>
</gene>
<protein>
    <recommendedName>
        <fullName evidence="1">YjiS-like domain-containing protein</fullName>
    </recommendedName>
</protein>
<proteinExistence type="predicted"/>
<evidence type="ECO:0000313" key="3">
    <source>
        <dbReference type="Proteomes" id="UP000199229"/>
    </source>
</evidence>
<dbReference type="Proteomes" id="UP000199229">
    <property type="component" value="Unassembled WGS sequence"/>
</dbReference>
<sequence length="112" mass="12386">MRTSPSKAANLPHRNKWHTFPHSTVVLQMSDGGSEVNKMFTQFIARIDMYFRARATEQALRSLTDEALSDIGLLRADIAKMSAQATPVRTKTAAAFPLFSEAMFPVSGLRTA</sequence>
<keyword evidence="3" id="KW-1185">Reference proteome</keyword>
<evidence type="ECO:0000313" key="2">
    <source>
        <dbReference type="EMBL" id="SFG86239.1"/>
    </source>
</evidence>
<feature type="domain" description="YjiS-like" evidence="1">
    <location>
        <begin position="52"/>
        <end position="78"/>
    </location>
</feature>
<organism evidence="2 3">
    <name type="scientific">Methylobacterium gossipiicola</name>
    <dbReference type="NCBI Taxonomy" id="582675"/>
    <lineage>
        <taxon>Bacteria</taxon>
        <taxon>Pseudomonadati</taxon>
        <taxon>Pseudomonadota</taxon>
        <taxon>Alphaproteobacteria</taxon>
        <taxon>Hyphomicrobiales</taxon>
        <taxon>Methylobacteriaceae</taxon>
        <taxon>Methylobacterium</taxon>
    </lineage>
</organism>